<accession>A0A212F2J9</accession>
<keyword evidence="3" id="KW-1185">Reference proteome</keyword>
<dbReference type="InParanoid" id="A0A212F2J9"/>
<evidence type="ECO:0000313" key="3">
    <source>
        <dbReference type="Proteomes" id="UP000007151"/>
    </source>
</evidence>
<proteinExistence type="predicted"/>
<dbReference type="KEGG" id="dpl:KGM_204926"/>
<dbReference type="EMBL" id="AGBW02010733">
    <property type="protein sequence ID" value="OWR47954.1"/>
    <property type="molecule type" value="Genomic_DNA"/>
</dbReference>
<evidence type="ECO:0000256" key="1">
    <source>
        <dbReference type="SAM" id="MobiDB-lite"/>
    </source>
</evidence>
<dbReference type="Proteomes" id="UP000007151">
    <property type="component" value="Unassembled WGS sequence"/>
</dbReference>
<organism evidence="2 3">
    <name type="scientific">Danaus plexippus plexippus</name>
    <dbReference type="NCBI Taxonomy" id="278856"/>
    <lineage>
        <taxon>Eukaryota</taxon>
        <taxon>Metazoa</taxon>
        <taxon>Ecdysozoa</taxon>
        <taxon>Arthropoda</taxon>
        <taxon>Hexapoda</taxon>
        <taxon>Insecta</taxon>
        <taxon>Pterygota</taxon>
        <taxon>Neoptera</taxon>
        <taxon>Endopterygota</taxon>
        <taxon>Lepidoptera</taxon>
        <taxon>Glossata</taxon>
        <taxon>Ditrysia</taxon>
        <taxon>Papilionoidea</taxon>
        <taxon>Nymphalidae</taxon>
        <taxon>Danainae</taxon>
        <taxon>Danaini</taxon>
        <taxon>Danaina</taxon>
        <taxon>Danaus</taxon>
        <taxon>Danaus</taxon>
    </lineage>
</organism>
<evidence type="ECO:0000313" key="2">
    <source>
        <dbReference type="EMBL" id="OWR47954.1"/>
    </source>
</evidence>
<gene>
    <name evidence="2" type="ORF">KGM_204926</name>
</gene>
<name>A0A212F2J9_DANPL</name>
<feature type="compositionally biased region" description="Polar residues" evidence="1">
    <location>
        <begin position="1"/>
        <end position="10"/>
    </location>
</feature>
<sequence length="187" mass="21326">MAQNITSSSEKSMEASKLPSRRSTPMNIRTINTDNKVNLKKSSNERGTTTLVTGELLRNLQLPERFDTDARSKPTKKQKRYKYKKSKKPCSDLRIAELGKSTEIAQMILRKSAMPVVIKSDSPEMNFIAKRSKSLCLTDGSVKKKILAKSSLVSAVMSHEKTNCLFNRIRRTFNEEITEHQRKIMFI</sequence>
<protein>
    <submittedName>
        <fullName evidence="2">Uncharacterized protein</fullName>
    </submittedName>
</protein>
<feature type="region of interest" description="Disordered" evidence="1">
    <location>
        <begin position="1"/>
        <end position="28"/>
    </location>
</feature>
<comment type="caution">
    <text evidence="2">The sequence shown here is derived from an EMBL/GenBank/DDBJ whole genome shotgun (WGS) entry which is preliminary data.</text>
</comment>
<reference evidence="2 3" key="1">
    <citation type="journal article" date="2011" name="Cell">
        <title>The monarch butterfly genome yields insights into long-distance migration.</title>
        <authorList>
            <person name="Zhan S."/>
            <person name="Merlin C."/>
            <person name="Boore J.L."/>
            <person name="Reppert S.M."/>
        </authorList>
    </citation>
    <scope>NUCLEOTIDE SEQUENCE [LARGE SCALE GENOMIC DNA]</scope>
    <source>
        <strain evidence="2">F-2</strain>
    </source>
</reference>
<dbReference type="AlphaFoldDB" id="A0A212F2J9"/>